<evidence type="ECO:0000313" key="3">
    <source>
        <dbReference type="Proteomes" id="UP001386955"/>
    </source>
</evidence>
<evidence type="ECO:0000256" key="1">
    <source>
        <dbReference type="SAM" id="MobiDB-lite"/>
    </source>
</evidence>
<dbReference type="AlphaFoldDB" id="A0AAN9SD46"/>
<gene>
    <name evidence="2" type="ORF">VNO78_22038</name>
</gene>
<reference evidence="2 3" key="1">
    <citation type="submission" date="2024-01" db="EMBL/GenBank/DDBJ databases">
        <title>The genomes of 5 underutilized Papilionoideae crops provide insights into root nodulation and disease resistanc.</title>
        <authorList>
            <person name="Jiang F."/>
        </authorList>
    </citation>
    <scope>NUCLEOTIDE SEQUENCE [LARGE SCALE GENOMIC DNA]</scope>
    <source>
        <strain evidence="2">DUOXIRENSHENG_FW03</strain>
        <tissue evidence="2">Leaves</tissue>
    </source>
</reference>
<evidence type="ECO:0000313" key="2">
    <source>
        <dbReference type="EMBL" id="KAK7393481.1"/>
    </source>
</evidence>
<comment type="caution">
    <text evidence="2">The sequence shown here is derived from an EMBL/GenBank/DDBJ whole genome shotgun (WGS) entry which is preliminary data.</text>
</comment>
<feature type="region of interest" description="Disordered" evidence="1">
    <location>
        <begin position="92"/>
        <end position="111"/>
    </location>
</feature>
<sequence>MNKKESNKNSKCKQVEATPIFQPQHCIGLYVCKEHNGTRTLGTVLSYDTEKKLFEVWYDDEKTEYKEPDEVLKSKATAKDIFDARAMLKSSNNAKKIANKEKQKATSNEEE</sequence>
<keyword evidence="3" id="KW-1185">Reference proteome</keyword>
<accession>A0AAN9SD46</accession>
<name>A0AAN9SD46_PSOTE</name>
<dbReference type="EMBL" id="JAYMYS010000005">
    <property type="protein sequence ID" value="KAK7393481.1"/>
    <property type="molecule type" value="Genomic_DNA"/>
</dbReference>
<protein>
    <submittedName>
        <fullName evidence="2">Uncharacterized protein</fullName>
    </submittedName>
</protein>
<proteinExistence type="predicted"/>
<dbReference type="Proteomes" id="UP001386955">
    <property type="component" value="Unassembled WGS sequence"/>
</dbReference>
<organism evidence="2 3">
    <name type="scientific">Psophocarpus tetragonolobus</name>
    <name type="common">Winged bean</name>
    <name type="synonym">Dolichos tetragonolobus</name>
    <dbReference type="NCBI Taxonomy" id="3891"/>
    <lineage>
        <taxon>Eukaryota</taxon>
        <taxon>Viridiplantae</taxon>
        <taxon>Streptophyta</taxon>
        <taxon>Embryophyta</taxon>
        <taxon>Tracheophyta</taxon>
        <taxon>Spermatophyta</taxon>
        <taxon>Magnoliopsida</taxon>
        <taxon>eudicotyledons</taxon>
        <taxon>Gunneridae</taxon>
        <taxon>Pentapetalae</taxon>
        <taxon>rosids</taxon>
        <taxon>fabids</taxon>
        <taxon>Fabales</taxon>
        <taxon>Fabaceae</taxon>
        <taxon>Papilionoideae</taxon>
        <taxon>50 kb inversion clade</taxon>
        <taxon>NPAAA clade</taxon>
        <taxon>indigoferoid/millettioid clade</taxon>
        <taxon>Phaseoleae</taxon>
        <taxon>Psophocarpus</taxon>
    </lineage>
</organism>